<reference evidence="2" key="1">
    <citation type="submission" date="2021-01" db="EMBL/GenBank/DDBJ databases">
        <authorList>
            <consortium name="Genoscope - CEA"/>
            <person name="William W."/>
        </authorList>
    </citation>
    <scope>NUCLEOTIDE SEQUENCE</scope>
</reference>
<comment type="caution">
    <text evidence="2">The sequence shown here is derived from an EMBL/GenBank/DDBJ whole genome shotgun (WGS) entry which is preliminary data.</text>
</comment>
<sequence>MQIDYNYLEDEDVNVKEYLNDLLSQKIEKMSTIEEADLILDTLMKTIEDLDGQIEMKKKKVNKELETALAISEINLGKKTTEKQEIADELKQLKEEYQKIKTQIK</sequence>
<feature type="coiled-coil region" evidence="1">
    <location>
        <begin position="40"/>
        <end position="103"/>
    </location>
</feature>
<dbReference type="EMBL" id="CAJJDM010000045">
    <property type="protein sequence ID" value="CAD8070433.1"/>
    <property type="molecule type" value="Genomic_DNA"/>
</dbReference>
<evidence type="ECO:0000313" key="2">
    <source>
        <dbReference type="EMBL" id="CAD8070433.1"/>
    </source>
</evidence>
<proteinExistence type="predicted"/>
<gene>
    <name evidence="2" type="ORF">PPRIM_AZ9-3.1.T0450234</name>
</gene>
<dbReference type="Proteomes" id="UP000688137">
    <property type="component" value="Unassembled WGS sequence"/>
</dbReference>
<dbReference type="OMA" id="MQIDYNY"/>
<keyword evidence="3" id="KW-1185">Reference proteome</keyword>
<evidence type="ECO:0000313" key="3">
    <source>
        <dbReference type="Proteomes" id="UP000688137"/>
    </source>
</evidence>
<protein>
    <submittedName>
        <fullName evidence="2">Uncharacterized protein</fullName>
    </submittedName>
</protein>
<organism evidence="2 3">
    <name type="scientific">Paramecium primaurelia</name>
    <dbReference type="NCBI Taxonomy" id="5886"/>
    <lineage>
        <taxon>Eukaryota</taxon>
        <taxon>Sar</taxon>
        <taxon>Alveolata</taxon>
        <taxon>Ciliophora</taxon>
        <taxon>Intramacronucleata</taxon>
        <taxon>Oligohymenophorea</taxon>
        <taxon>Peniculida</taxon>
        <taxon>Parameciidae</taxon>
        <taxon>Paramecium</taxon>
    </lineage>
</organism>
<dbReference type="AlphaFoldDB" id="A0A8S1LY26"/>
<name>A0A8S1LY26_PARPR</name>
<evidence type="ECO:0000256" key="1">
    <source>
        <dbReference type="SAM" id="Coils"/>
    </source>
</evidence>
<accession>A0A8S1LY26</accession>
<keyword evidence="1" id="KW-0175">Coiled coil</keyword>